<organism evidence="1 2">
    <name type="scientific">Roseibium litorale</name>
    <dbReference type="NCBI Taxonomy" id="2803841"/>
    <lineage>
        <taxon>Bacteria</taxon>
        <taxon>Pseudomonadati</taxon>
        <taxon>Pseudomonadota</taxon>
        <taxon>Alphaproteobacteria</taxon>
        <taxon>Hyphomicrobiales</taxon>
        <taxon>Stappiaceae</taxon>
        <taxon>Roseibium</taxon>
    </lineage>
</organism>
<evidence type="ECO:0000313" key="2">
    <source>
        <dbReference type="Proteomes" id="UP000632063"/>
    </source>
</evidence>
<protein>
    <submittedName>
        <fullName evidence="1">Uncharacterized protein</fullName>
    </submittedName>
</protein>
<evidence type="ECO:0000313" key="1">
    <source>
        <dbReference type="EMBL" id="MBD8891692.1"/>
    </source>
</evidence>
<dbReference type="Proteomes" id="UP000632063">
    <property type="component" value="Unassembled WGS sequence"/>
</dbReference>
<keyword evidence="2" id="KW-1185">Reference proteome</keyword>
<dbReference type="EMBL" id="JACYXI010000004">
    <property type="protein sequence ID" value="MBD8891692.1"/>
    <property type="molecule type" value="Genomic_DNA"/>
</dbReference>
<reference evidence="2" key="1">
    <citation type="submission" date="2020-09" db="EMBL/GenBank/DDBJ databases">
        <title>The genome sequence of strain Labrenzia suaedae 4C16A.</title>
        <authorList>
            <person name="Liu Y."/>
        </authorList>
    </citation>
    <scope>NUCLEOTIDE SEQUENCE [LARGE SCALE GENOMIC DNA]</scope>
    <source>
        <strain evidence="2">4C16A</strain>
    </source>
</reference>
<gene>
    <name evidence="1" type="ORF">IG616_09035</name>
</gene>
<sequence length="120" mass="13100">MISATEMNTARFPKVAEELGFLDRYRYFDGKSGKRYIFTRMTAPDLADCAGVVVIIPPSAKQADTQLPVIGEVDRDGKFHGLGAAKTRRRAGEVFVHLLAGSALDRKTVLDDLKAGFGLL</sequence>
<reference evidence="1 2" key="2">
    <citation type="journal article" date="2021" name="Int. J. Syst. Evol. Microbiol.">
        <title>Roseibium litorale sp. nov., isolated from a tidal flat sediment and proposal for the reclassification of Labrenzia polysiphoniae as Roseibium polysiphoniae comb. nov.</title>
        <authorList>
            <person name="Liu Y."/>
            <person name="Pei T."/>
            <person name="Du J."/>
            <person name="Chao M."/>
            <person name="Deng M.R."/>
            <person name="Zhu H."/>
        </authorList>
    </citation>
    <scope>NUCLEOTIDE SEQUENCE [LARGE SCALE GENOMIC DNA]</scope>
    <source>
        <strain evidence="1 2">4C16A</strain>
    </source>
</reference>
<accession>A0ABR9CLI2</accession>
<proteinExistence type="predicted"/>
<name>A0ABR9CLI2_9HYPH</name>
<comment type="caution">
    <text evidence="1">The sequence shown here is derived from an EMBL/GenBank/DDBJ whole genome shotgun (WGS) entry which is preliminary data.</text>
</comment>